<feature type="domain" description="J" evidence="2">
    <location>
        <begin position="4"/>
        <end position="68"/>
    </location>
</feature>
<dbReference type="Gene3D" id="1.10.287.110">
    <property type="entry name" value="DnaJ domain"/>
    <property type="match status" value="1"/>
</dbReference>
<dbReference type="EMBL" id="OB793426">
    <property type="protein sequence ID" value="CAD7427289.1"/>
    <property type="molecule type" value="Genomic_DNA"/>
</dbReference>
<dbReference type="FunFam" id="2.60.260.20:FF:000002">
    <property type="entry name" value="Dnaj homolog subfamily b member"/>
    <property type="match status" value="1"/>
</dbReference>
<dbReference type="InterPro" id="IPR008971">
    <property type="entry name" value="HSP40/DnaJ_pept-bd"/>
</dbReference>
<reference evidence="3" key="1">
    <citation type="submission" date="2020-11" db="EMBL/GenBank/DDBJ databases">
        <authorList>
            <person name="Tran Van P."/>
        </authorList>
    </citation>
    <scope>NUCLEOTIDE SEQUENCE</scope>
</reference>
<dbReference type="InterPro" id="IPR001623">
    <property type="entry name" value="DnaJ_domain"/>
</dbReference>
<dbReference type="SMART" id="SM00271">
    <property type="entry name" value="DnaJ"/>
    <property type="match status" value="1"/>
</dbReference>
<dbReference type="FunFam" id="2.60.260.20:FF:000006">
    <property type="entry name" value="DnaJ subfamily B member 13"/>
    <property type="match status" value="1"/>
</dbReference>
<dbReference type="GO" id="GO:0051082">
    <property type="term" value="F:unfolded protein binding"/>
    <property type="evidence" value="ECO:0007669"/>
    <property type="project" value="InterPro"/>
</dbReference>
<evidence type="ECO:0000313" key="3">
    <source>
        <dbReference type="EMBL" id="CAD7427289.1"/>
    </source>
</evidence>
<dbReference type="InterPro" id="IPR018253">
    <property type="entry name" value="DnaJ_domain_CS"/>
</dbReference>
<sequence length="352" mass="40435">MGIDYYGVLNLKQNCNDLEIKRAFRRLAIQYNPHRQEDESVRELFALAAEAYDTLHDPYRRTVYDQFGEEGLKRGWQGSDKYYEPYTYHGNPIRTYQEFFGTASPYADLLDALHDPHPLFNLPEGRGVRRKMETIRRPLPLTLEEVFHGGLKKVRITRHVLIGVDKTTTEAREHVLKINIKPGLPSGTEFKFVEVGDQGPTTIPGDLVFVTEDRPHDSHVGYRFWREGDNLLMMCNVDLKEALTGCTIVVNTLDHKTLRVPITQVTTPEYEKVIQGEGMPQLTDWRHRGNLVIRFNMALPPYLPQASKKMVTRALRLAAVGGGAGEVEHIHKFIMLDKMRRISKSERLPQDL</sequence>
<evidence type="ECO:0000256" key="1">
    <source>
        <dbReference type="ARBA" id="ARBA00023186"/>
    </source>
</evidence>
<protein>
    <recommendedName>
        <fullName evidence="2">J domain-containing protein</fullName>
    </recommendedName>
</protein>
<dbReference type="PROSITE" id="PS50076">
    <property type="entry name" value="DNAJ_2"/>
    <property type="match status" value="1"/>
</dbReference>
<dbReference type="Gene3D" id="2.60.260.20">
    <property type="entry name" value="Urease metallochaperone UreE, N-terminal domain"/>
    <property type="match status" value="2"/>
</dbReference>
<dbReference type="GO" id="GO:0005829">
    <property type="term" value="C:cytosol"/>
    <property type="evidence" value="ECO:0007669"/>
    <property type="project" value="TreeGrafter"/>
</dbReference>
<dbReference type="FunFam" id="1.10.287.110:FF:000106">
    <property type="entry name" value="Putative heat shock protein-like protein"/>
    <property type="match status" value="1"/>
</dbReference>
<dbReference type="Pfam" id="PF01556">
    <property type="entry name" value="DnaJ_C"/>
    <property type="match status" value="1"/>
</dbReference>
<accession>A0A7R9HLY0</accession>
<dbReference type="InterPro" id="IPR002939">
    <property type="entry name" value="DnaJ_C"/>
</dbReference>
<evidence type="ECO:0000259" key="2">
    <source>
        <dbReference type="PROSITE" id="PS50076"/>
    </source>
</evidence>
<keyword evidence="1" id="KW-0143">Chaperone</keyword>
<dbReference type="PANTHER" id="PTHR24078">
    <property type="entry name" value="DNAJ HOMOLOG SUBFAMILY C MEMBER"/>
    <property type="match status" value="1"/>
</dbReference>
<dbReference type="Pfam" id="PF00226">
    <property type="entry name" value="DnaJ"/>
    <property type="match status" value="1"/>
</dbReference>
<gene>
    <name evidence="3" type="ORF">TMSB3V08_LOCUS4141</name>
</gene>
<dbReference type="GO" id="GO:0051087">
    <property type="term" value="F:protein-folding chaperone binding"/>
    <property type="evidence" value="ECO:0007669"/>
    <property type="project" value="TreeGrafter"/>
</dbReference>
<dbReference type="GO" id="GO:0006457">
    <property type="term" value="P:protein folding"/>
    <property type="evidence" value="ECO:0007669"/>
    <property type="project" value="InterPro"/>
</dbReference>
<dbReference type="SUPFAM" id="SSF49493">
    <property type="entry name" value="HSP40/DnaJ peptide-binding domain"/>
    <property type="match status" value="2"/>
</dbReference>
<organism evidence="3">
    <name type="scientific">Timema monikensis</name>
    <dbReference type="NCBI Taxonomy" id="170555"/>
    <lineage>
        <taxon>Eukaryota</taxon>
        <taxon>Metazoa</taxon>
        <taxon>Ecdysozoa</taxon>
        <taxon>Arthropoda</taxon>
        <taxon>Hexapoda</taxon>
        <taxon>Insecta</taxon>
        <taxon>Pterygota</taxon>
        <taxon>Neoptera</taxon>
        <taxon>Polyneoptera</taxon>
        <taxon>Phasmatodea</taxon>
        <taxon>Timematodea</taxon>
        <taxon>Timematoidea</taxon>
        <taxon>Timematidae</taxon>
        <taxon>Timema</taxon>
    </lineage>
</organism>
<name>A0A7R9HLY0_9NEOP</name>
<dbReference type="InterPro" id="IPR051339">
    <property type="entry name" value="DnaJ_subfamily_B"/>
</dbReference>
<dbReference type="CDD" id="cd10747">
    <property type="entry name" value="DnaJ_C"/>
    <property type="match status" value="1"/>
</dbReference>
<dbReference type="PROSITE" id="PS00636">
    <property type="entry name" value="DNAJ_1"/>
    <property type="match status" value="1"/>
</dbReference>
<dbReference type="CDD" id="cd06257">
    <property type="entry name" value="DnaJ"/>
    <property type="match status" value="1"/>
</dbReference>
<dbReference type="PRINTS" id="PR00625">
    <property type="entry name" value="JDOMAIN"/>
</dbReference>
<dbReference type="SUPFAM" id="SSF46565">
    <property type="entry name" value="Chaperone J-domain"/>
    <property type="match status" value="1"/>
</dbReference>
<proteinExistence type="predicted"/>
<dbReference type="PANTHER" id="PTHR24078:SF519">
    <property type="entry name" value="DNAJ HOMOLOG SUBFAMILY B MEMBER 13"/>
    <property type="match status" value="1"/>
</dbReference>
<dbReference type="InterPro" id="IPR036869">
    <property type="entry name" value="J_dom_sf"/>
</dbReference>
<dbReference type="AlphaFoldDB" id="A0A7R9HLY0"/>